<keyword evidence="5 9" id="KW-0812">Transmembrane</keyword>
<feature type="transmembrane region" description="Helical" evidence="9">
    <location>
        <begin position="6"/>
        <end position="28"/>
    </location>
</feature>
<evidence type="ECO:0000256" key="8">
    <source>
        <dbReference type="ARBA" id="ARBA00035655"/>
    </source>
</evidence>
<evidence type="ECO:0000256" key="9">
    <source>
        <dbReference type="SAM" id="Phobius"/>
    </source>
</evidence>
<evidence type="ECO:0000256" key="3">
    <source>
        <dbReference type="ARBA" id="ARBA00022475"/>
    </source>
</evidence>
<dbReference type="Proteomes" id="UP001253545">
    <property type="component" value="Unassembled WGS sequence"/>
</dbReference>
<accession>A0ABU2ZUF1</accession>
<evidence type="ECO:0000256" key="2">
    <source>
        <dbReference type="ARBA" id="ARBA00022448"/>
    </source>
</evidence>
<feature type="transmembrane region" description="Helical" evidence="9">
    <location>
        <begin position="112"/>
        <end position="133"/>
    </location>
</feature>
<proteinExistence type="inferred from homology"/>
<keyword evidence="6 9" id="KW-1133">Transmembrane helix</keyword>
<evidence type="ECO:0000256" key="7">
    <source>
        <dbReference type="ARBA" id="ARBA00023136"/>
    </source>
</evidence>
<evidence type="ECO:0000256" key="1">
    <source>
        <dbReference type="ARBA" id="ARBA00004429"/>
    </source>
</evidence>
<dbReference type="PANTHER" id="PTHR30574">
    <property type="entry name" value="INNER MEMBRANE PROTEIN YEDE"/>
    <property type="match status" value="1"/>
</dbReference>
<dbReference type="InterPro" id="IPR007272">
    <property type="entry name" value="Sulf_transp_TsuA/YedE"/>
</dbReference>
<keyword evidence="11" id="KW-1185">Reference proteome</keyword>
<evidence type="ECO:0000256" key="5">
    <source>
        <dbReference type="ARBA" id="ARBA00022692"/>
    </source>
</evidence>
<evidence type="ECO:0000313" key="11">
    <source>
        <dbReference type="Proteomes" id="UP001253545"/>
    </source>
</evidence>
<comment type="similarity">
    <text evidence="8">Belongs to the TsuA/YedE (TC 9.B.102) family.</text>
</comment>
<keyword evidence="2" id="KW-0813">Transport</keyword>
<organism evidence="10 11">
    <name type="scientific">Glaciecola petra</name>
    <dbReference type="NCBI Taxonomy" id="3075602"/>
    <lineage>
        <taxon>Bacteria</taxon>
        <taxon>Pseudomonadati</taxon>
        <taxon>Pseudomonadota</taxon>
        <taxon>Gammaproteobacteria</taxon>
        <taxon>Alteromonadales</taxon>
        <taxon>Alteromonadaceae</taxon>
        <taxon>Glaciecola</taxon>
    </lineage>
</organism>
<dbReference type="EMBL" id="JAVRHX010000006">
    <property type="protein sequence ID" value="MDT0596267.1"/>
    <property type="molecule type" value="Genomic_DNA"/>
</dbReference>
<evidence type="ECO:0000256" key="6">
    <source>
        <dbReference type="ARBA" id="ARBA00022989"/>
    </source>
</evidence>
<sequence length="136" mass="13822">MNFIDSLIGGAILGASSLLLLIATGRIAGISGIIGNMLTRGANNGWRLMFLIGLALGPLLAAPSGYILPEIDASWWMIIIGGLLVGFGSAYGSGCTSGHGICGMGRLSARSMTAVVTFMVVAAVTVFVIRHIVGGA</sequence>
<evidence type="ECO:0000256" key="4">
    <source>
        <dbReference type="ARBA" id="ARBA00022519"/>
    </source>
</evidence>
<gene>
    <name evidence="10" type="ORF">RM552_15540</name>
</gene>
<reference evidence="10 11" key="1">
    <citation type="submission" date="2023-09" db="EMBL/GenBank/DDBJ databases">
        <authorList>
            <person name="Rey-Velasco X."/>
        </authorList>
    </citation>
    <scope>NUCLEOTIDE SEQUENCE [LARGE SCALE GENOMIC DNA]</scope>
    <source>
        <strain evidence="10 11">P117</strain>
    </source>
</reference>
<keyword evidence="4" id="KW-0997">Cell inner membrane</keyword>
<feature type="transmembrane region" description="Helical" evidence="9">
    <location>
        <begin position="48"/>
        <end position="67"/>
    </location>
</feature>
<comment type="caution">
    <text evidence="10">The sequence shown here is derived from an EMBL/GenBank/DDBJ whole genome shotgun (WGS) entry which is preliminary data.</text>
</comment>
<dbReference type="RefSeq" id="WP_311369794.1">
    <property type="nucleotide sequence ID" value="NZ_JAVRHX010000006.1"/>
</dbReference>
<evidence type="ECO:0000313" key="10">
    <source>
        <dbReference type="EMBL" id="MDT0596267.1"/>
    </source>
</evidence>
<keyword evidence="7 9" id="KW-0472">Membrane</keyword>
<feature type="transmembrane region" description="Helical" evidence="9">
    <location>
        <begin position="73"/>
        <end position="91"/>
    </location>
</feature>
<keyword evidence="3" id="KW-1003">Cell membrane</keyword>
<comment type="subcellular location">
    <subcellularLocation>
        <location evidence="1">Cell inner membrane</location>
        <topology evidence="1">Multi-pass membrane protein</topology>
    </subcellularLocation>
</comment>
<dbReference type="PANTHER" id="PTHR30574:SF1">
    <property type="entry name" value="SULPHUR TRANSPORT DOMAIN-CONTAINING PROTEIN"/>
    <property type="match status" value="1"/>
</dbReference>
<protein>
    <submittedName>
        <fullName evidence="10">YeeE/YedE thiosulfate transporter family protein</fullName>
    </submittedName>
</protein>
<name>A0ABU2ZUF1_9ALTE</name>